<proteinExistence type="predicted"/>
<feature type="transmembrane region" description="Helical" evidence="1">
    <location>
        <begin position="20"/>
        <end position="39"/>
    </location>
</feature>
<gene>
    <name evidence="2" type="ORF">UV61_C0002G0009</name>
</gene>
<dbReference type="EMBL" id="LCFD01000002">
    <property type="protein sequence ID" value="KKS87288.1"/>
    <property type="molecule type" value="Genomic_DNA"/>
</dbReference>
<comment type="caution">
    <text evidence="2">The sequence shown here is derived from an EMBL/GenBank/DDBJ whole genome shotgun (WGS) entry which is preliminary data.</text>
</comment>
<feature type="transmembrane region" description="Helical" evidence="1">
    <location>
        <begin position="44"/>
        <end position="61"/>
    </location>
</feature>
<sequence length="68" mass="7646">MLLKDLTVLTKLNVSFNASAFTKVLLYISTSHPIFALFISKRSAFATLPAPTIIIFFVGWVNDMFYCP</sequence>
<protein>
    <submittedName>
        <fullName evidence="2">Uncharacterized protein</fullName>
    </submittedName>
</protein>
<keyword evidence="1" id="KW-0812">Transmembrane</keyword>
<reference evidence="2 3" key="1">
    <citation type="journal article" date="2015" name="Nature">
        <title>rRNA introns, odd ribosomes, and small enigmatic genomes across a large radiation of phyla.</title>
        <authorList>
            <person name="Brown C.T."/>
            <person name="Hug L.A."/>
            <person name="Thomas B.C."/>
            <person name="Sharon I."/>
            <person name="Castelle C.J."/>
            <person name="Singh A."/>
            <person name="Wilkins M.J."/>
            <person name="Williams K.H."/>
            <person name="Banfield J.F."/>
        </authorList>
    </citation>
    <scope>NUCLEOTIDE SEQUENCE [LARGE SCALE GENOMIC DNA]</scope>
</reference>
<keyword evidence="1" id="KW-1133">Transmembrane helix</keyword>
<evidence type="ECO:0000313" key="2">
    <source>
        <dbReference type="EMBL" id="KKS87288.1"/>
    </source>
</evidence>
<organism evidence="2 3">
    <name type="scientific">Candidatus Gottesmanbacteria bacterium GW2011_GWB1_43_11</name>
    <dbReference type="NCBI Taxonomy" id="1618446"/>
    <lineage>
        <taxon>Bacteria</taxon>
        <taxon>Candidatus Gottesmaniibacteriota</taxon>
    </lineage>
</organism>
<dbReference type="AlphaFoldDB" id="A0A0G1FK83"/>
<dbReference type="Proteomes" id="UP000034050">
    <property type="component" value="Unassembled WGS sequence"/>
</dbReference>
<evidence type="ECO:0000313" key="3">
    <source>
        <dbReference type="Proteomes" id="UP000034050"/>
    </source>
</evidence>
<keyword evidence="1" id="KW-0472">Membrane</keyword>
<name>A0A0G1FK83_9BACT</name>
<accession>A0A0G1FK83</accession>
<evidence type="ECO:0000256" key="1">
    <source>
        <dbReference type="SAM" id="Phobius"/>
    </source>
</evidence>